<dbReference type="AlphaFoldDB" id="A0A645HPE1"/>
<name>A0A645HPE1_9ZZZZ</name>
<proteinExistence type="predicted"/>
<gene>
    <name evidence="1" type="ORF">SDC9_187868</name>
</gene>
<evidence type="ECO:0000313" key="1">
    <source>
        <dbReference type="EMBL" id="MPN40332.1"/>
    </source>
</evidence>
<reference evidence="1" key="1">
    <citation type="submission" date="2019-08" db="EMBL/GenBank/DDBJ databases">
        <authorList>
            <person name="Kucharzyk K."/>
            <person name="Murdoch R.W."/>
            <person name="Higgins S."/>
            <person name="Loffler F."/>
        </authorList>
    </citation>
    <scope>NUCLEOTIDE SEQUENCE</scope>
</reference>
<protein>
    <submittedName>
        <fullName evidence="1">Uncharacterized protein</fullName>
    </submittedName>
</protein>
<organism evidence="1">
    <name type="scientific">bioreactor metagenome</name>
    <dbReference type="NCBI Taxonomy" id="1076179"/>
    <lineage>
        <taxon>unclassified sequences</taxon>
        <taxon>metagenomes</taxon>
        <taxon>ecological metagenomes</taxon>
    </lineage>
</organism>
<accession>A0A645HPE1</accession>
<sequence length="145" mass="15925">MGQASDSLDQRTNADSHHAAGISFNLILDRLAQGIRGLFERFAFKLHHQQDDGVPALREAQHLFLVVDQAVDVELGGNHFSIVLGGDGQLDDCNKIPMGDEIEPHIPGFLKRILRPDNTGHQVAQPAFPDQVRIGPGLLFQVLYA</sequence>
<comment type="caution">
    <text evidence="1">The sequence shown here is derived from an EMBL/GenBank/DDBJ whole genome shotgun (WGS) entry which is preliminary data.</text>
</comment>
<dbReference type="EMBL" id="VSSQ01096678">
    <property type="protein sequence ID" value="MPN40332.1"/>
    <property type="molecule type" value="Genomic_DNA"/>
</dbReference>